<dbReference type="EMBL" id="MU274903">
    <property type="protein sequence ID" value="KAI0092641.1"/>
    <property type="molecule type" value="Genomic_DNA"/>
</dbReference>
<proteinExistence type="predicted"/>
<dbReference type="Proteomes" id="UP001055072">
    <property type="component" value="Unassembled WGS sequence"/>
</dbReference>
<evidence type="ECO:0000313" key="2">
    <source>
        <dbReference type="Proteomes" id="UP001055072"/>
    </source>
</evidence>
<keyword evidence="2" id="KW-1185">Reference proteome</keyword>
<reference evidence="1" key="1">
    <citation type="journal article" date="2021" name="Environ. Microbiol.">
        <title>Gene family expansions and transcriptome signatures uncover fungal adaptations to wood decay.</title>
        <authorList>
            <person name="Hage H."/>
            <person name="Miyauchi S."/>
            <person name="Viragh M."/>
            <person name="Drula E."/>
            <person name="Min B."/>
            <person name="Chaduli D."/>
            <person name="Navarro D."/>
            <person name="Favel A."/>
            <person name="Norest M."/>
            <person name="Lesage-Meessen L."/>
            <person name="Balint B."/>
            <person name="Merenyi Z."/>
            <person name="de Eugenio L."/>
            <person name="Morin E."/>
            <person name="Martinez A.T."/>
            <person name="Baldrian P."/>
            <person name="Stursova M."/>
            <person name="Martinez M.J."/>
            <person name="Novotny C."/>
            <person name="Magnuson J.K."/>
            <person name="Spatafora J.W."/>
            <person name="Maurice S."/>
            <person name="Pangilinan J."/>
            <person name="Andreopoulos W."/>
            <person name="LaButti K."/>
            <person name="Hundley H."/>
            <person name="Na H."/>
            <person name="Kuo A."/>
            <person name="Barry K."/>
            <person name="Lipzen A."/>
            <person name="Henrissat B."/>
            <person name="Riley R."/>
            <person name="Ahrendt S."/>
            <person name="Nagy L.G."/>
            <person name="Grigoriev I.V."/>
            <person name="Martin F."/>
            <person name="Rosso M.N."/>
        </authorList>
    </citation>
    <scope>NUCLEOTIDE SEQUENCE</scope>
    <source>
        <strain evidence="1">CBS 384.51</strain>
    </source>
</reference>
<comment type="caution">
    <text evidence="1">The sequence shown here is derived from an EMBL/GenBank/DDBJ whole genome shotgun (WGS) entry which is preliminary data.</text>
</comment>
<protein>
    <submittedName>
        <fullName evidence="1">Peroxisomal biogenesis factor 2</fullName>
    </submittedName>
</protein>
<gene>
    <name evidence="1" type="ORF">BDY19DRAFT_868356</name>
</gene>
<evidence type="ECO:0000313" key="1">
    <source>
        <dbReference type="EMBL" id="KAI0092641.1"/>
    </source>
</evidence>
<name>A0ACB8UEF5_9APHY</name>
<sequence length="446" mass="49909">MSSASSSRAHWQRFWEEAQPRLGNIRQSLDEQLPPASRISRVGKLDAELLDQELVNVLQEPVIKALSLVNSAFKARFEPELTLLIQLTLYKFSLWDSGASYGAKLQGLKYVLDSSRTRTLSTPLLPRKLLLANGVITLLIPYVHTRVRALALSQAWPDAPSSDRRRKAWELLTRLESTHSLLALLNFVAFLWNGRYRTITDRLLRMRLVPTQRLTTRDVSYEFMNRQMVWHAFTEFLLFLLPLINTRALSRRLSKFASQLSPSSLLPSPIRAACGLATNTSDTKESRRKGQYWSLPLDQCAICYEDASTNLNLTDSANALTSLANPTYSTLSTSTSPPDSTEGQEDEPPQHPIHTPYVTDCGHIYCYVCVTSRIIRTADDASGSGPGGTRWECLRCGENVTTADRFEVDIEGGESEYGSDALSFDYGSEDVDFTDMSGSIGEYSES</sequence>
<feature type="non-terminal residue" evidence="1">
    <location>
        <position position="446"/>
    </location>
</feature>
<organism evidence="1 2">
    <name type="scientific">Irpex rosettiformis</name>
    <dbReference type="NCBI Taxonomy" id="378272"/>
    <lineage>
        <taxon>Eukaryota</taxon>
        <taxon>Fungi</taxon>
        <taxon>Dikarya</taxon>
        <taxon>Basidiomycota</taxon>
        <taxon>Agaricomycotina</taxon>
        <taxon>Agaricomycetes</taxon>
        <taxon>Polyporales</taxon>
        <taxon>Irpicaceae</taxon>
        <taxon>Irpex</taxon>
    </lineage>
</organism>
<accession>A0ACB8UEF5</accession>